<dbReference type="PROSITE" id="PS00379">
    <property type="entry name" value="CDP_ALCOHOL_P_TRANSF"/>
    <property type="match status" value="1"/>
</dbReference>
<name>A0ABD5Y9Y8_9EURY</name>
<dbReference type="EMBL" id="JBHSZZ010000019">
    <property type="protein sequence ID" value="MFC7186144.1"/>
    <property type="molecule type" value="Genomic_DNA"/>
</dbReference>
<dbReference type="NCBIfam" id="NF038086">
    <property type="entry name" value="anchor_synt_A"/>
    <property type="match status" value="1"/>
</dbReference>
<evidence type="ECO:0000256" key="1">
    <source>
        <dbReference type="ARBA" id="ARBA00022679"/>
    </source>
</evidence>
<dbReference type="Pfam" id="PF01066">
    <property type="entry name" value="CDP-OH_P_transf"/>
    <property type="match status" value="1"/>
</dbReference>
<feature type="transmembrane region" description="Helical" evidence="3">
    <location>
        <begin position="183"/>
        <end position="202"/>
    </location>
</feature>
<sequence>MRFRFVGRLGLADAVTVANAAVGFLAVVAATVDLELAARLVLLAAVADGLDGVVARHRGSTEAGPYLDSLADVASFGVAPATLVTAVALDGASFASDPRLVAGGIGAGALFVATAVARLGLYTAHDSDARETVGVPTTLAATILAAAVIAGYTDPVLLAAATAAFAVLMGTTITYPDLHAQDALVMGVVQAAVILTPAGHVATAALPAWIGEGFAFALLFLACGYLLFGPRFYWGDGIRSPPDDAGEQGV</sequence>
<dbReference type="Proteomes" id="UP001596390">
    <property type="component" value="Unassembled WGS sequence"/>
</dbReference>
<dbReference type="AlphaFoldDB" id="A0ABD5Y9Y8"/>
<gene>
    <name evidence="4" type="ORF">ACFQMK_04415</name>
</gene>
<evidence type="ECO:0000256" key="3">
    <source>
        <dbReference type="SAM" id="Phobius"/>
    </source>
</evidence>
<evidence type="ECO:0000313" key="4">
    <source>
        <dbReference type="EMBL" id="MFC7186144.1"/>
    </source>
</evidence>
<feature type="transmembrane region" description="Helical" evidence="3">
    <location>
        <begin position="66"/>
        <end position="88"/>
    </location>
</feature>
<dbReference type="InterPro" id="IPR048254">
    <property type="entry name" value="CDP_ALCOHOL_P_TRANSF_CS"/>
</dbReference>
<comment type="caution">
    <text evidence="4">The sequence shown here is derived from an EMBL/GenBank/DDBJ whole genome shotgun (WGS) entry which is preliminary data.</text>
</comment>
<organism evidence="4 5">
    <name type="scientific">Halorubrum yunnanense</name>
    <dbReference type="NCBI Taxonomy" id="1526162"/>
    <lineage>
        <taxon>Archaea</taxon>
        <taxon>Methanobacteriati</taxon>
        <taxon>Methanobacteriota</taxon>
        <taxon>Stenosarchaea group</taxon>
        <taxon>Halobacteria</taxon>
        <taxon>Halobacteriales</taxon>
        <taxon>Haloferacaceae</taxon>
        <taxon>Halorubrum</taxon>
    </lineage>
</organism>
<dbReference type="InterPro" id="IPR000462">
    <property type="entry name" value="CDP-OH_P_trans"/>
</dbReference>
<proteinExistence type="inferred from homology"/>
<keyword evidence="3" id="KW-0472">Membrane</keyword>
<evidence type="ECO:0000313" key="5">
    <source>
        <dbReference type="Proteomes" id="UP001596390"/>
    </source>
</evidence>
<keyword evidence="3" id="KW-1133">Transmembrane helix</keyword>
<feature type="transmembrane region" description="Helical" evidence="3">
    <location>
        <begin position="133"/>
        <end position="150"/>
    </location>
</feature>
<keyword evidence="5" id="KW-1185">Reference proteome</keyword>
<feature type="transmembrane region" description="Helical" evidence="3">
    <location>
        <begin position="156"/>
        <end position="176"/>
    </location>
</feature>
<dbReference type="Gene3D" id="1.20.120.1760">
    <property type="match status" value="1"/>
</dbReference>
<dbReference type="GO" id="GO:0016740">
    <property type="term" value="F:transferase activity"/>
    <property type="evidence" value="ECO:0007669"/>
    <property type="project" value="UniProtKB-KW"/>
</dbReference>
<accession>A0ABD5Y9Y8</accession>
<dbReference type="InterPro" id="IPR043130">
    <property type="entry name" value="CDP-OH_PTrfase_TM_dom"/>
</dbReference>
<reference evidence="4 5" key="1">
    <citation type="journal article" date="2019" name="Int. J. Syst. Evol. Microbiol.">
        <title>The Global Catalogue of Microorganisms (GCM) 10K type strain sequencing project: providing services to taxonomists for standard genome sequencing and annotation.</title>
        <authorList>
            <consortium name="The Broad Institute Genomics Platform"/>
            <consortium name="The Broad Institute Genome Sequencing Center for Infectious Disease"/>
            <person name="Wu L."/>
            <person name="Ma J."/>
        </authorList>
    </citation>
    <scope>NUCLEOTIDE SEQUENCE [LARGE SCALE GENOMIC DNA]</scope>
    <source>
        <strain evidence="4 5">Q85</strain>
    </source>
</reference>
<keyword evidence="1 2" id="KW-0808">Transferase</keyword>
<keyword evidence="3" id="KW-0812">Transmembrane</keyword>
<protein>
    <submittedName>
        <fullName evidence="4">Protein sorting system archaetidylserine synthase</fullName>
    </submittedName>
</protein>
<evidence type="ECO:0000256" key="2">
    <source>
        <dbReference type="RuleBase" id="RU003750"/>
    </source>
</evidence>
<feature type="transmembrane region" description="Helical" evidence="3">
    <location>
        <begin position="100"/>
        <end position="121"/>
    </location>
</feature>
<dbReference type="RefSeq" id="WP_267663117.1">
    <property type="nucleotide sequence ID" value="NZ_JAODIX010000019.1"/>
</dbReference>
<feature type="transmembrane region" description="Helical" evidence="3">
    <location>
        <begin position="208"/>
        <end position="228"/>
    </location>
</feature>
<comment type="similarity">
    <text evidence="2">Belongs to the CDP-alcohol phosphatidyltransferase class-I family.</text>
</comment>